<sequence length="34" mass="3981">MFVKIDAMLRVRIGLTLQSLRVIAKVYIYQRLDG</sequence>
<organism evidence="1 2">
    <name type="scientific">Aliirhizobium cellulosilyticum</name>
    <dbReference type="NCBI Taxonomy" id="393664"/>
    <lineage>
        <taxon>Bacteria</taxon>
        <taxon>Pseudomonadati</taxon>
        <taxon>Pseudomonadota</taxon>
        <taxon>Alphaproteobacteria</taxon>
        <taxon>Hyphomicrobiales</taxon>
        <taxon>Rhizobiaceae</taxon>
        <taxon>Aliirhizobium</taxon>
    </lineage>
</organism>
<evidence type="ECO:0000313" key="1">
    <source>
        <dbReference type="EMBL" id="MBB4349103.1"/>
    </source>
</evidence>
<comment type="caution">
    <text evidence="1">The sequence shown here is derived from an EMBL/GenBank/DDBJ whole genome shotgun (WGS) entry which is preliminary data.</text>
</comment>
<evidence type="ECO:0000313" key="2">
    <source>
        <dbReference type="Proteomes" id="UP000520770"/>
    </source>
</evidence>
<protein>
    <submittedName>
        <fullName evidence="1">Uncharacterized protein</fullName>
    </submittedName>
</protein>
<dbReference type="Proteomes" id="UP000520770">
    <property type="component" value="Unassembled WGS sequence"/>
</dbReference>
<dbReference type="EMBL" id="JACIGW010000002">
    <property type="protein sequence ID" value="MBB4349103.1"/>
    <property type="molecule type" value="Genomic_DNA"/>
</dbReference>
<dbReference type="AlphaFoldDB" id="A0A7W6S8D7"/>
<accession>A0A7W6S8D7</accession>
<reference evidence="1 2" key="1">
    <citation type="submission" date="2020-08" db="EMBL/GenBank/DDBJ databases">
        <title>Genomic Encyclopedia of Type Strains, Phase IV (KMG-V): Genome sequencing to study the core and pangenomes of soil and plant-associated prokaryotes.</title>
        <authorList>
            <person name="Whitman W."/>
        </authorList>
    </citation>
    <scope>NUCLEOTIDE SEQUENCE [LARGE SCALE GENOMIC DNA]</scope>
    <source>
        <strain evidence="1 2">SEMIA 448</strain>
    </source>
</reference>
<gene>
    <name evidence="1" type="ORF">GGE33_002845</name>
</gene>
<name>A0A7W6S8D7_9HYPH</name>
<proteinExistence type="predicted"/>